<evidence type="ECO:0000256" key="2">
    <source>
        <dbReference type="ARBA" id="ARBA00023015"/>
    </source>
</evidence>
<dbReference type="GO" id="GO:0003700">
    <property type="term" value="F:DNA-binding transcription factor activity"/>
    <property type="evidence" value="ECO:0007669"/>
    <property type="project" value="InterPro"/>
</dbReference>
<name>A0A8S1J8C1_9CHLO</name>
<dbReference type="CDD" id="cd00018">
    <property type="entry name" value="AP2"/>
    <property type="match status" value="1"/>
</dbReference>
<dbReference type="EMBL" id="CAJHUC010002286">
    <property type="protein sequence ID" value="CAD7703538.1"/>
    <property type="molecule type" value="Genomic_DNA"/>
</dbReference>
<evidence type="ECO:0000256" key="3">
    <source>
        <dbReference type="ARBA" id="ARBA00023125"/>
    </source>
</evidence>
<dbReference type="OrthoDB" id="550883at2759"/>
<protein>
    <recommendedName>
        <fullName evidence="7">AP2/ERF domain-containing protein</fullName>
    </recommendedName>
</protein>
<comment type="subcellular location">
    <subcellularLocation>
        <location evidence="1">Nucleus</location>
    </subcellularLocation>
</comment>
<dbReference type="GO" id="GO:0005634">
    <property type="term" value="C:nucleus"/>
    <property type="evidence" value="ECO:0007669"/>
    <property type="project" value="UniProtKB-SubCell"/>
</dbReference>
<dbReference type="InterPro" id="IPR001471">
    <property type="entry name" value="AP2/ERF_dom"/>
</dbReference>
<dbReference type="SUPFAM" id="SSF54171">
    <property type="entry name" value="DNA-binding domain"/>
    <property type="match status" value="1"/>
</dbReference>
<dbReference type="PROSITE" id="PS51032">
    <property type="entry name" value="AP2_ERF"/>
    <property type="match status" value="1"/>
</dbReference>
<dbReference type="Proteomes" id="UP000708148">
    <property type="component" value="Unassembled WGS sequence"/>
</dbReference>
<reference evidence="8" key="1">
    <citation type="submission" date="2020-12" db="EMBL/GenBank/DDBJ databases">
        <authorList>
            <person name="Iha C."/>
        </authorList>
    </citation>
    <scope>NUCLEOTIDE SEQUENCE</scope>
</reference>
<dbReference type="GO" id="GO:0003677">
    <property type="term" value="F:DNA binding"/>
    <property type="evidence" value="ECO:0007669"/>
    <property type="project" value="UniProtKB-KW"/>
</dbReference>
<keyword evidence="3" id="KW-0238">DNA-binding</keyword>
<dbReference type="AlphaFoldDB" id="A0A8S1J8C1"/>
<dbReference type="Pfam" id="PF00847">
    <property type="entry name" value="AP2"/>
    <property type="match status" value="1"/>
</dbReference>
<dbReference type="PANTHER" id="PTHR31190">
    <property type="entry name" value="DNA-BINDING DOMAIN"/>
    <property type="match status" value="1"/>
</dbReference>
<feature type="domain" description="AP2/ERF" evidence="7">
    <location>
        <begin position="325"/>
        <end position="382"/>
    </location>
</feature>
<keyword evidence="5" id="KW-0539">Nucleus</keyword>
<feature type="compositionally biased region" description="Basic and acidic residues" evidence="6">
    <location>
        <begin position="411"/>
        <end position="420"/>
    </location>
</feature>
<organism evidence="8 9">
    <name type="scientific">Ostreobium quekettii</name>
    <dbReference type="NCBI Taxonomy" id="121088"/>
    <lineage>
        <taxon>Eukaryota</taxon>
        <taxon>Viridiplantae</taxon>
        <taxon>Chlorophyta</taxon>
        <taxon>core chlorophytes</taxon>
        <taxon>Ulvophyceae</taxon>
        <taxon>TCBD clade</taxon>
        <taxon>Bryopsidales</taxon>
        <taxon>Ostreobineae</taxon>
        <taxon>Ostreobiaceae</taxon>
        <taxon>Ostreobium</taxon>
    </lineage>
</organism>
<feature type="region of interest" description="Disordered" evidence="6">
    <location>
        <begin position="409"/>
        <end position="456"/>
    </location>
</feature>
<proteinExistence type="predicted"/>
<comment type="caution">
    <text evidence="8">The sequence shown here is derived from an EMBL/GenBank/DDBJ whole genome shotgun (WGS) entry which is preliminary data.</text>
</comment>
<dbReference type="Gene3D" id="3.30.730.10">
    <property type="entry name" value="AP2/ERF domain"/>
    <property type="match status" value="1"/>
</dbReference>
<sequence>MPSGRLQETWLAKTNTTACTMGSPLQSVAWCPDLASTSDMVRLLESWSPLLSVYPASQPKTTKKEWGKGIAVHKDSSVGAIIFELHSLGLCPLLPGALHVCTFAPLNATLAHWAVWYCPTGLSLQSSHILRASIPPCIFATDVSLCPCLASPCSQLVYLPLRCVRCFLLPDAAPDCHHIPSSAESSATDLHHSSLFQQPPGIPKFDSMANPTAPIPIPSLPSEPAVARMLPVVQGGSGSQRISPGMFSHPGPPAPGVSAAAALPATWEAGLTARQITGCSPPSSDTSSPGGKARYRKSSLANSSGASMGSAKAWPGITKKSGKMKFRGVRQRPWGKFAAEIRDPSRSSRVWLGTFDTAEEAALAYDKAARDIRGARAICNFSKDAAGGLVASPGAISEGEAAMNVVVEDSASSRRGDKGRGRGRRGSRRGGAAAKRTLAPQARHSGDEGFDVDLSDSDEDLAEMADTLLMLHEC</sequence>
<dbReference type="InterPro" id="IPR036955">
    <property type="entry name" value="AP2/ERF_dom_sf"/>
</dbReference>
<dbReference type="PRINTS" id="PR00367">
    <property type="entry name" value="ETHRSPELEMNT"/>
</dbReference>
<evidence type="ECO:0000313" key="9">
    <source>
        <dbReference type="Proteomes" id="UP000708148"/>
    </source>
</evidence>
<gene>
    <name evidence="8" type="ORF">OSTQU699_LOCUS8895</name>
</gene>
<keyword evidence="9" id="KW-1185">Reference proteome</keyword>
<dbReference type="InterPro" id="IPR044808">
    <property type="entry name" value="ERF_plant"/>
</dbReference>
<dbReference type="GO" id="GO:0009873">
    <property type="term" value="P:ethylene-activated signaling pathway"/>
    <property type="evidence" value="ECO:0007669"/>
    <property type="project" value="InterPro"/>
</dbReference>
<dbReference type="InterPro" id="IPR016177">
    <property type="entry name" value="DNA-bd_dom_sf"/>
</dbReference>
<evidence type="ECO:0000256" key="5">
    <source>
        <dbReference type="ARBA" id="ARBA00023242"/>
    </source>
</evidence>
<feature type="compositionally biased region" description="Low complexity" evidence="6">
    <location>
        <begin position="280"/>
        <end position="289"/>
    </location>
</feature>
<keyword evidence="4" id="KW-0804">Transcription</keyword>
<evidence type="ECO:0000256" key="4">
    <source>
        <dbReference type="ARBA" id="ARBA00023163"/>
    </source>
</evidence>
<accession>A0A8S1J8C1</accession>
<dbReference type="SMART" id="SM00380">
    <property type="entry name" value="AP2"/>
    <property type="match status" value="1"/>
</dbReference>
<dbReference type="FunFam" id="3.30.730.10:FF:000001">
    <property type="entry name" value="Ethylene-responsive transcription factor 2"/>
    <property type="match status" value="1"/>
</dbReference>
<evidence type="ECO:0000259" key="7">
    <source>
        <dbReference type="PROSITE" id="PS51032"/>
    </source>
</evidence>
<evidence type="ECO:0000313" key="8">
    <source>
        <dbReference type="EMBL" id="CAD7703538.1"/>
    </source>
</evidence>
<keyword evidence="2" id="KW-0805">Transcription regulation</keyword>
<evidence type="ECO:0000256" key="6">
    <source>
        <dbReference type="SAM" id="MobiDB-lite"/>
    </source>
</evidence>
<evidence type="ECO:0000256" key="1">
    <source>
        <dbReference type="ARBA" id="ARBA00004123"/>
    </source>
</evidence>
<feature type="region of interest" description="Disordered" evidence="6">
    <location>
        <begin position="274"/>
        <end position="319"/>
    </location>
</feature>